<keyword evidence="1" id="KW-0472">Membrane</keyword>
<dbReference type="EMBL" id="RQTK01000462">
    <property type="protein sequence ID" value="RUS79255.1"/>
    <property type="molecule type" value="Genomic_DNA"/>
</dbReference>
<feature type="non-terminal residue" evidence="2">
    <location>
        <position position="1"/>
    </location>
</feature>
<organism evidence="2 3">
    <name type="scientific">Elysia chlorotica</name>
    <name type="common">Eastern emerald elysia</name>
    <name type="synonym">Sea slug</name>
    <dbReference type="NCBI Taxonomy" id="188477"/>
    <lineage>
        <taxon>Eukaryota</taxon>
        <taxon>Metazoa</taxon>
        <taxon>Spiralia</taxon>
        <taxon>Lophotrochozoa</taxon>
        <taxon>Mollusca</taxon>
        <taxon>Gastropoda</taxon>
        <taxon>Heterobranchia</taxon>
        <taxon>Euthyneura</taxon>
        <taxon>Panpulmonata</taxon>
        <taxon>Sacoglossa</taxon>
        <taxon>Placobranchoidea</taxon>
        <taxon>Plakobranchidae</taxon>
        <taxon>Elysia</taxon>
    </lineage>
</organism>
<protein>
    <submittedName>
        <fullName evidence="2">Uncharacterized protein</fullName>
    </submittedName>
</protein>
<evidence type="ECO:0000313" key="2">
    <source>
        <dbReference type="EMBL" id="RUS79255.1"/>
    </source>
</evidence>
<gene>
    <name evidence="2" type="ORF">EGW08_012985</name>
</gene>
<name>A0A433TCE5_ELYCH</name>
<evidence type="ECO:0000256" key="1">
    <source>
        <dbReference type="SAM" id="Phobius"/>
    </source>
</evidence>
<accession>A0A433TCE5</accession>
<keyword evidence="1" id="KW-1133">Transmembrane helix</keyword>
<sequence>TRCSHEQGAEEYLLLRHVVVQQHADSHHGRRTRGDCRIQQEDVLVFYILGQADVTDLWLPCVHVCLNEDLPNADIFTNFTESLLHSLPRPQNRHSHNLPCIIIIITTGDPPLEEKKKNVAVYKSHVLLSLLRPETHRLKKKEKNVAVYKSHVLLSLLRPGTHRLGVAVYKSHVLLGVAVYKSHVLLSLLRPGTHRLQLVVHMQHYQVDGHVVLSPFGNDDVCRLHVRLNVVLKRRLHKLHVLLQNTLGVATSLGNVSPEPPRQTDVGVRVHKHFHVHHLGATTVGGGGLLMMCMLCVYGINCYHLLFPGVRGKVVYWHIDTLPFFESLQSGDNKVKVESVWVIKVILIGHGFFMLFLVQNLGK</sequence>
<dbReference type="Proteomes" id="UP000271974">
    <property type="component" value="Unassembled WGS sequence"/>
</dbReference>
<comment type="caution">
    <text evidence="2">The sequence shown here is derived from an EMBL/GenBank/DDBJ whole genome shotgun (WGS) entry which is preliminary data.</text>
</comment>
<proteinExistence type="predicted"/>
<feature type="non-terminal residue" evidence="2">
    <location>
        <position position="363"/>
    </location>
</feature>
<dbReference type="AlphaFoldDB" id="A0A433TCE5"/>
<feature type="transmembrane region" description="Helical" evidence="1">
    <location>
        <begin position="340"/>
        <end position="358"/>
    </location>
</feature>
<keyword evidence="3" id="KW-1185">Reference proteome</keyword>
<keyword evidence="1" id="KW-0812">Transmembrane</keyword>
<feature type="transmembrane region" description="Helical" evidence="1">
    <location>
        <begin position="279"/>
        <end position="300"/>
    </location>
</feature>
<evidence type="ECO:0000313" key="3">
    <source>
        <dbReference type="Proteomes" id="UP000271974"/>
    </source>
</evidence>
<reference evidence="2 3" key="1">
    <citation type="submission" date="2019-01" db="EMBL/GenBank/DDBJ databases">
        <title>A draft genome assembly of the solar-powered sea slug Elysia chlorotica.</title>
        <authorList>
            <person name="Cai H."/>
            <person name="Li Q."/>
            <person name="Fang X."/>
            <person name="Li J."/>
            <person name="Curtis N.E."/>
            <person name="Altenburger A."/>
            <person name="Shibata T."/>
            <person name="Feng M."/>
            <person name="Maeda T."/>
            <person name="Schwartz J.A."/>
            <person name="Shigenobu S."/>
            <person name="Lundholm N."/>
            <person name="Nishiyama T."/>
            <person name="Yang H."/>
            <person name="Hasebe M."/>
            <person name="Li S."/>
            <person name="Pierce S.K."/>
            <person name="Wang J."/>
        </authorList>
    </citation>
    <scope>NUCLEOTIDE SEQUENCE [LARGE SCALE GENOMIC DNA]</scope>
    <source>
        <strain evidence="2">EC2010</strain>
        <tissue evidence="2">Whole organism of an adult</tissue>
    </source>
</reference>